<dbReference type="EMBL" id="JAVDWQ010000008">
    <property type="protein sequence ID" value="MDR7210718.1"/>
    <property type="molecule type" value="Genomic_DNA"/>
</dbReference>
<evidence type="ECO:0000313" key="2">
    <source>
        <dbReference type="Proteomes" id="UP001269081"/>
    </source>
</evidence>
<keyword evidence="2" id="KW-1185">Reference proteome</keyword>
<proteinExistence type="predicted"/>
<name>A0ABU1Y994_9FLAO</name>
<dbReference type="Gene3D" id="3.20.20.80">
    <property type="entry name" value="Glycosidases"/>
    <property type="match status" value="1"/>
</dbReference>
<comment type="caution">
    <text evidence="1">The sequence shown here is derived from an EMBL/GenBank/DDBJ whole genome shotgun (WGS) entry which is preliminary data.</text>
</comment>
<organism evidence="1 2">
    <name type="scientific">Flavobacterium piscis</name>
    <dbReference type="NCBI Taxonomy" id="1114874"/>
    <lineage>
        <taxon>Bacteria</taxon>
        <taxon>Pseudomonadati</taxon>
        <taxon>Bacteroidota</taxon>
        <taxon>Flavobacteriia</taxon>
        <taxon>Flavobacteriales</taxon>
        <taxon>Flavobacteriaceae</taxon>
        <taxon>Flavobacterium</taxon>
    </lineage>
</organism>
<sequence length="37" mass="3803">MKSTAPEIAAIMGLGWNIENALEATGGESAWGSPKIT</sequence>
<evidence type="ECO:0000313" key="1">
    <source>
        <dbReference type="EMBL" id="MDR7210718.1"/>
    </source>
</evidence>
<protein>
    <submittedName>
        <fullName evidence="1">Uncharacterized protein</fullName>
    </submittedName>
</protein>
<accession>A0ABU1Y994</accession>
<reference evidence="1 2" key="1">
    <citation type="submission" date="2023-07" db="EMBL/GenBank/DDBJ databases">
        <title>Sorghum-associated microbial communities from plants grown in Nebraska, USA.</title>
        <authorList>
            <person name="Schachtman D."/>
        </authorList>
    </citation>
    <scope>NUCLEOTIDE SEQUENCE [LARGE SCALE GENOMIC DNA]</scope>
    <source>
        <strain evidence="1 2">4129</strain>
    </source>
</reference>
<dbReference type="Proteomes" id="UP001269081">
    <property type="component" value="Unassembled WGS sequence"/>
</dbReference>
<gene>
    <name evidence="1" type="ORF">J2W48_002668</name>
</gene>